<reference evidence="1" key="1">
    <citation type="submission" date="2021-08" db="EMBL/GenBank/DDBJ databases">
        <title>Sphingopyxis panaciterrulae sp. nov., isolated from the surface water of the Yellow Sea.</title>
        <authorList>
            <person name="Gao Z."/>
            <person name="Zhang D."/>
            <person name="Zhang A."/>
        </authorList>
    </citation>
    <scope>NUCLEOTIDE SEQUENCE</scope>
    <source>
        <strain evidence="1">XHP0097</strain>
    </source>
</reference>
<evidence type="ECO:0000313" key="1">
    <source>
        <dbReference type="EMBL" id="MBY4636724.1"/>
    </source>
</evidence>
<dbReference type="EMBL" id="JAILXK010000001">
    <property type="protein sequence ID" value="MBY4636724.1"/>
    <property type="molecule type" value="Genomic_DNA"/>
</dbReference>
<comment type="caution">
    <text evidence="1">The sequence shown here is derived from an EMBL/GenBank/DDBJ whole genome shotgun (WGS) entry which is preliminary data.</text>
</comment>
<sequence>MDLAAVFAAETELDDAQFPDWIGQHRTDQVLPYLSGVAAIDRLRCEAEGAAPDAAVAPAVAAALAADEWMRSRIRLHAATRFGWFSVPAPSIWLAHFDAALVDPAPEWRAEGILITRPGGTLRARRIGPAEHRILAGMRIGEAVDVATSAARALYPEANIELAIKDIIDSGAAATRRSS</sequence>
<organism evidence="1 2">
    <name type="scientific">Sphingopyxis jiangsuensis</name>
    <dbReference type="NCBI Taxonomy" id="2871171"/>
    <lineage>
        <taxon>Bacteria</taxon>
        <taxon>Pseudomonadati</taxon>
        <taxon>Pseudomonadota</taxon>
        <taxon>Alphaproteobacteria</taxon>
        <taxon>Sphingomonadales</taxon>
        <taxon>Sphingomonadaceae</taxon>
        <taxon>Sphingopyxis</taxon>
    </lineage>
</organism>
<dbReference type="RefSeq" id="WP_222136098.1">
    <property type="nucleotide sequence ID" value="NZ_JAILXK010000001.1"/>
</dbReference>
<gene>
    <name evidence="1" type="ORF">K5P26_06165</name>
</gene>
<name>A0ABS7MDG6_9SPHN</name>
<accession>A0ABS7MDG6</accession>
<proteinExistence type="predicted"/>
<protein>
    <submittedName>
        <fullName evidence="1">Uncharacterized protein</fullName>
    </submittedName>
</protein>
<dbReference type="Proteomes" id="UP001166571">
    <property type="component" value="Unassembled WGS sequence"/>
</dbReference>
<evidence type="ECO:0000313" key="2">
    <source>
        <dbReference type="Proteomes" id="UP001166571"/>
    </source>
</evidence>
<keyword evidence="2" id="KW-1185">Reference proteome</keyword>